<feature type="compositionally biased region" description="Basic and acidic residues" evidence="1">
    <location>
        <begin position="809"/>
        <end position="818"/>
    </location>
</feature>
<feature type="compositionally biased region" description="Polar residues" evidence="1">
    <location>
        <begin position="924"/>
        <end position="946"/>
    </location>
</feature>
<dbReference type="EMBL" id="JAUBYV010000001">
    <property type="protein sequence ID" value="KAK2629199.1"/>
    <property type="molecule type" value="Genomic_DNA"/>
</dbReference>
<feature type="compositionally biased region" description="Polar residues" evidence="1">
    <location>
        <begin position="72"/>
        <end position="102"/>
    </location>
</feature>
<feature type="compositionally biased region" description="Low complexity" evidence="1">
    <location>
        <begin position="542"/>
        <end position="552"/>
    </location>
</feature>
<feature type="compositionally biased region" description="Polar residues" evidence="1">
    <location>
        <begin position="202"/>
        <end position="229"/>
    </location>
</feature>
<feature type="compositionally biased region" description="Polar residues" evidence="1">
    <location>
        <begin position="293"/>
        <end position="312"/>
    </location>
</feature>
<feature type="compositionally biased region" description="Basic and acidic residues" evidence="1">
    <location>
        <begin position="958"/>
        <end position="973"/>
    </location>
</feature>
<feature type="region of interest" description="Disordered" evidence="1">
    <location>
        <begin position="361"/>
        <end position="460"/>
    </location>
</feature>
<dbReference type="AlphaFoldDB" id="A0AAD9T607"/>
<dbReference type="Proteomes" id="UP001285354">
    <property type="component" value="Unassembled WGS sequence"/>
</dbReference>
<feature type="region of interest" description="Disordered" evidence="1">
    <location>
        <begin position="758"/>
        <end position="897"/>
    </location>
</feature>
<feature type="compositionally biased region" description="Polar residues" evidence="1">
    <location>
        <begin position="974"/>
        <end position="988"/>
    </location>
</feature>
<organism evidence="2 3">
    <name type="scientific">Diplocarpon rosae</name>
    <dbReference type="NCBI Taxonomy" id="946125"/>
    <lineage>
        <taxon>Eukaryota</taxon>
        <taxon>Fungi</taxon>
        <taxon>Dikarya</taxon>
        <taxon>Ascomycota</taxon>
        <taxon>Pezizomycotina</taxon>
        <taxon>Leotiomycetes</taxon>
        <taxon>Helotiales</taxon>
        <taxon>Drepanopezizaceae</taxon>
        <taxon>Diplocarpon</taxon>
    </lineage>
</organism>
<proteinExistence type="predicted"/>
<feature type="compositionally biased region" description="Low complexity" evidence="1">
    <location>
        <begin position="588"/>
        <end position="598"/>
    </location>
</feature>
<feature type="compositionally biased region" description="Basic and acidic residues" evidence="1">
    <location>
        <begin position="1028"/>
        <end position="1049"/>
    </location>
</feature>
<reference evidence="2" key="1">
    <citation type="submission" date="2023-06" db="EMBL/GenBank/DDBJ databases">
        <title>Draft genome of Marssonina rosae.</title>
        <authorList>
            <person name="Cheng Q."/>
        </authorList>
    </citation>
    <scope>NUCLEOTIDE SEQUENCE</scope>
    <source>
        <strain evidence="2">R4</strain>
    </source>
</reference>
<sequence>MNQVPDYLTSCRSSNRHDASNTSSGLPAGSEHSGVSAGTATGTSLSTSTSTTTKGPHSSSLADRADPRVDSDNSGATSSSLGIETSTLASGPTSNTAPSGLTQHPVVSAGTSTTHPADTNARSKNLGNAQIGGSGPSIGQRALASVTGTPSSHSETGSGPSAPPVTNTGSNSYAQTHMPGQWVNEGSTNAGLSGAGAGVELGSNSGSTGLAHGTQSSHASPEQTSTTGGSHLGRDAAAVGAAGVIGSGIQSHGHESALGLNVGSSGLAHNTQSSSSHTGYGIPQGHSAAARHGSNTGSSALSHNTEYGTNYGPNPKDGSQLGRDAALLGTAGVVGAGIHHHHETERALGSSVGSTGVIPGNYPATGPHGPHTTDTANLLDPSVNTRGAGQEDALHHSPRHGGGAEEADTHHRASDVKTGSAAAVDATRRAGVGAGNTSGLGHSAGTTGPAPHTAGPHAKDYQNVLDPRVTPQNAAIQGSEHTGILSSTGSSGHHYERDAAVAGGVGTATYAAGPLGSSVSGVNNPSRVGQQSSSTVRGPQYTPGTTSTTEPGHTTHHSAVDSTTDRLRDHHLGRDAVVAGGVGTAAYAAGHHSSSAGGVSEPSQVEQQGSSTIRGPQHPSVTTTTQPSAADPTADRSQHHYGRDAAVAGGVGGAAYEATKHSTEKDIARAQKETEKEHRHDLKEAEKDHKHAQKHEEKEKKHGFLSFLHRDKSKKYSKEEEEDFDRQEREHNASQSHVGRNAALGAAAAGAGAGAAAYGHHEADTNKPLPTAPGNRGLGTGAGTQNALVGNTSSNHDGKVIGTGGHGAGKFEVHHDATTKTPLDQKPVGKDIGDHLHGDRNRGVQGASGFAGEPGYGDGTTGRDHGGLLHDHDHSKHSITQSNTSATSGHGTGHIGRDAAVLGSAGVAGAGLAEHGHRTHGDSHPQSGLTSSHGQSGLVGPSSSVDTGREFPLVGAGEHGHARHDSGYPHDKTSPTYATSHPTASSGLEQEYKPSDGSQPKTSDLSGRNRLHKDPPAGYPGYSGTGVDDMHVPGSDSERRHLMGEGRRD</sequence>
<comment type="caution">
    <text evidence="2">The sequence shown here is derived from an EMBL/GenBank/DDBJ whole genome shotgun (WGS) entry which is preliminary data.</text>
</comment>
<feature type="compositionally biased region" description="Polar residues" evidence="1">
    <location>
        <begin position="517"/>
        <end position="537"/>
    </location>
</feature>
<evidence type="ECO:0000313" key="2">
    <source>
        <dbReference type="EMBL" id="KAK2629199.1"/>
    </source>
</evidence>
<feature type="compositionally biased region" description="Polar residues" evidence="1">
    <location>
        <begin position="878"/>
        <end position="889"/>
    </location>
</feature>
<feature type="compositionally biased region" description="Polar residues" evidence="1">
    <location>
        <begin position="601"/>
        <end position="628"/>
    </location>
</feature>
<feature type="compositionally biased region" description="Low complexity" evidence="1">
    <location>
        <begin position="33"/>
        <end position="60"/>
    </location>
</feature>
<protein>
    <submittedName>
        <fullName evidence="2">Uncharacterized protein</fullName>
    </submittedName>
</protein>
<feature type="region of interest" description="Disordered" evidence="1">
    <location>
        <begin position="268"/>
        <end position="322"/>
    </location>
</feature>
<gene>
    <name evidence="2" type="ORF">QTJ16_000019</name>
</gene>
<feature type="compositionally biased region" description="Polar residues" evidence="1">
    <location>
        <begin position="996"/>
        <end position="1006"/>
    </location>
</feature>
<feature type="compositionally biased region" description="Polar residues" evidence="1">
    <location>
        <begin position="109"/>
        <end position="128"/>
    </location>
</feature>
<evidence type="ECO:0000256" key="1">
    <source>
        <dbReference type="SAM" id="MobiDB-lite"/>
    </source>
</evidence>
<feature type="compositionally biased region" description="Basic and acidic residues" evidence="1">
    <location>
        <begin position="658"/>
        <end position="718"/>
    </location>
</feature>
<feature type="region of interest" description="Disordered" evidence="1">
    <location>
        <begin position="588"/>
        <end position="639"/>
    </location>
</feature>
<evidence type="ECO:0000313" key="3">
    <source>
        <dbReference type="Proteomes" id="UP001285354"/>
    </source>
</evidence>
<feature type="region of interest" description="Disordered" evidence="1">
    <location>
        <begin position="913"/>
        <end position="1049"/>
    </location>
</feature>
<feature type="compositionally biased region" description="Basic and acidic residues" evidence="1">
    <location>
        <begin position="914"/>
        <end position="923"/>
    </location>
</feature>
<accession>A0AAD9T607</accession>
<feature type="region of interest" description="Disordered" evidence="1">
    <location>
        <begin position="517"/>
        <end position="565"/>
    </location>
</feature>
<feature type="compositionally biased region" description="Polar residues" evidence="1">
    <location>
        <begin position="372"/>
        <end position="387"/>
    </location>
</feature>
<feature type="compositionally biased region" description="Polar residues" evidence="1">
    <location>
        <begin position="268"/>
        <end position="278"/>
    </location>
</feature>
<name>A0AAD9T607_9HELO</name>
<feature type="region of interest" description="Disordered" evidence="1">
    <location>
        <begin position="1"/>
        <end position="233"/>
    </location>
</feature>
<feature type="compositionally biased region" description="Basic and acidic residues" evidence="1">
    <location>
        <begin position="861"/>
        <end position="876"/>
    </location>
</feature>
<keyword evidence="3" id="KW-1185">Reference proteome</keyword>
<feature type="compositionally biased region" description="Polar residues" evidence="1">
    <location>
        <begin position="146"/>
        <end position="175"/>
    </location>
</feature>
<feature type="compositionally biased region" description="Polar residues" evidence="1">
    <location>
        <begin position="783"/>
        <end position="795"/>
    </location>
</feature>
<feature type="region of interest" description="Disordered" evidence="1">
    <location>
        <begin position="658"/>
        <end position="737"/>
    </location>
</feature>
<feature type="compositionally biased region" description="Basic and acidic residues" evidence="1">
    <location>
        <begin position="827"/>
        <end position="842"/>
    </location>
</feature>